<dbReference type="Proteomes" id="UP000516437">
    <property type="component" value="Chromosome 1"/>
</dbReference>
<dbReference type="Gene3D" id="3.40.30.10">
    <property type="entry name" value="Glutaredoxin"/>
    <property type="match status" value="1"/>
</dbReference>
<dbReference type="Pfam" id="PF23733">
    <property type="entry name" value="GRXCR1-2_C"/>
    <property type="match status" value="1"/>
</dbReference>
<dbReference type="AlphaFoldDB" id="A0A6A1WJF4"/>
<sequence>MKGVMKGKLLKKLKSIRPIGYLKPDRILHVNALSEGNVVESNLQTPSLDVQTELICKDMEPKKVVESTGIAQEPDVIDVAELMKDLEDEDMDFDEDMDNKENIGPPKEAKDAGAFQRKSENSLRWEPEFRQNRASEASESGLGNSRKTPLSEIDILSFRKPDLNSSSLFDPNLLAAFEEAVKEHNRISEQERKARTEHESPERNDEEEEEDEPPSKARRVEEDNPLLGFEEKCPPGGADSVILYTTTLRGIRKTFEECNSIRFLLESFRVIFYERDVSMHMEFKEEMWRILDGKSFPPRLFIRGRYIGGAEEVLTLHEQGKLRPLFQGVPVDFSNGACEGCAGVRFVLCFNCNGSHRVVADDGKSNTCEVCNENGLIICPYCC</sequence>
<dbReference type="Pfam" id="PF00462">
    <property type="entry name" value="Glutaredoxin"/>
    <property type="match status" value="1"/>
</dbReference>
<protein>
    <recommendedName>
        <fullName evidence="2">Glutaredoxin domain-containing protein</fullName>
    </recommendedName>
</protein>
<proteinExistence type="predicted"/>
<keyword evidence="4" id="KW-1185">Reference proteome</keyword>
<feature type="region of interest" description="Disordered" evidence="1">
    <location>
        <begin position="185"/>
        <end position="233"/>
    </location>
</feature>
<accession>A0A6A1WJF4</accession>
<dbReference type="InterPro" id="IPR002109">
    <property type="entry name" value="Glutaredoxin"/>
</dbReference>
<dbReference type="CDD" id="cd03031">
    <property type="entry name" value="GRX_GRX_like"/>
    <property type="match status" value="1"/>
</dbReference>
<evidence type="ECO:0000259" key="2">
    <source>
        <dbReference type="Pfam" id="PF00462"/>
    </source>
</evidence>
<evidence type="ECO:0000313" key="3">
    <source>
        <dbReference type="EMBL" id="KAB1225449.1"/>
    </source>
</evidence>
<dbReference type="PANTHER" id="PTHR45669">
    <property type="entry name" value="GLUTAREDOXIN DOMAIN-CONTAINING CYSTEINE-RICH PROTEIN CG12206-RELATED"/>
    <property type="match status" value="1"/>
</dbReference>
<gene>
    <name evidence="3" type="ORF">CJ030_MR1G019331</name>
</gene>
<evidence type="ECO:0000256" key="1">
    <source>
        <dbReference type="SAM" id="MobiDB-lite"/>
    </source>
</evidence>
<feature type="compositionally biased region" description="Basic and acidic residues" evidence="1">
    <location>
        <begin position="213"/>
        <end position="222"/>
    </location>
</feature>
<feature type="compositionally biased region" description="Basic and acidic residues" evidence="1">
    <location>
        <begin position="185"/>
        <end position="203"/>
    </location>
</feature>
<feature type="compositionally biased region" description="Polar residues" evidence="1">
    <location>
        <begin position="134"/>
        <end position="148"/>
    </location>
</feature>
<feature type="domain" description="Glutaredoxin" evidence="2">
    <location>
        <begin position="241"/>
        <end position="307"/>
    </location>
</feature>
<dbReference type="PROSITE" id="PS51354">
    <property type="entry name" value="GLUTAREDOXIN_2"/>
    <property type="match status" value="1"/>
</dbReference>
<feature type="compositionally biased region" description="Basic and acidic residues" evidence="1">
    <location>
        <begin position="107"/>
        <end position="133"/>
    </location>
</feature>
<dbReference type="InterPro" id="IPR036249">
    <property type="entry name" value="Thioredoxin-like_sf"/>
</dbReference>
<name>A0A6A1WJF4_9ROSI</name>
<dbReference type="EMBL" id="RXIC02000019">
    <property type="protein sequence ID" value="KAB1225449.1"/>
    <property type="molecule type" value="Genomic_DNA"/>
</dbReference>
<dbReference type="SUPFAM" id="SSF52833">
    <property type="entry name" value="Thioredoxin-like"/>
    <property type="match status" value="1"/>
</dbReference>
<feature type="region of interest" description="Disordered" evidence="1">
    <location>
        <begin position="94"/>
        <end position="148"/>
    </location>
</feature>
<dbReference type="PANTHER" id="PTHR45669:SF28">
    <property type="entry name" value="GLUTAREDOXIN DOMAIN-CONTAINING PROTEIN"/>
    <property type="match status" value="1"/>
</dbReference>
<comment type="caution">
    <text evidence="3">The sequence shown here is derived from an EMBL/GenBank/DDBJ whole genome shotgun (WGS) entry which is preliminary data.</text>
</comment>
<dbReference type="OrthoDB" id="423313at2759"/>
<evidence type="ECO:0000313" key="4">
    <source>
        <dbReference type="Proteomes" id="UP000516437"/>
    </source>
</evidence>
<organism evidence="3 4">
    <name type="scientific">Morella rubra</name>
    <name type="common">Chinese bayberry</name>
    <dbReference type="NCBI Taxonomy" id="262757"/>
    <lineage>
        <taxon>Eukaryota</taxon>
        <taxon>Viridiplantae</taxon>
        <taxon>Streptophyta</taxon>
        <taxon>Embryophyta</taxon>
        <taxon>Tracheophyta</taxon>
        <taxon>Spermatophyta</taxon>
        <taxon>Magnoliopsida</taxon>
        <taxon>eudicotyledons</taxon>
        <taxon>Gunneridae</taxon>
        <taxon>Pentapetalae</taxon>
        <taxon>rosids</taxon>
        <taxon>fabids</taxon>
        <taxon>Fagales</taxon>
        <taxon>Myricaceae</taxon>
        <taxon>Morella</taxon>
    </lineage>
</organism>
<reference evidence="3 4" key="1">
    <citation type="journal article" date="2019" name="Plant Biotechnol. J.">
        <title>The red bayberry genome and genetic basis of sex determination.</title>
        <authorList>
            <person name="Jia H.M."/>
            <person name="Jia H.J."/>
            <person name="Cai Q.L."/>
            <person name="Wang Y."/>
            <person name="Zhao H.B."/>
            <person name="Yang W.F."/>
            <person name="Wang G.Y."/>
            <person name="Li Y.H."/>
            <person name="Zhan D.L."/>
            <person name="Shen Y.T."/>
            <person name="Niu Q.F."/>
            <person name="Chang L."/>
            <person name="Qiu J."/>
            <person name="Zhao L."/>
            <person name="Xie H.B."/>
            <person name="Fu W.Y."/>
            <person name="Jin J."/>
            <person name="Li X.W."/>
            <person name="Jiao Y."/>
            <person name="Zhou C.C."/>
            <person name="Tu T."/>
            <person name="Chai C.Y."/>
            <person name="Gao J.L."/>
            <person name="Fan L.J."/>
            <person name="van de Weg E."/>
            <person name="Wang J.Y."/>
            <person name="Gao Z.S."/>
        </authorList>
    </citation>
    <scope>NUCLEOTIDE SEQUENCE [LARGE SCALE GENOMIC DNA]</scope>
    <source>
        <tissue evidence="3">Leaves</tissue>
    </source>
</reference>